<dbReference type="SMART" id="SM00382">
    <property type="entry name" value="AAA"/>
    <property type="match status" value="1"/>
</dbReference>
<evidence type="ECO:0000256" key="1">
    <source>
        <dbReference type="ARBA" id="ARBA00004651"/>
    </source>
</evidence>
<dbReference type="InterPro" id="IPR011527">
    <property type="entry name" value="ABC1_TM_dom"/>
</dbReference>
<dbReference type="InterPro" id="IPR005896">
    <property type="entry name" value="NdvA"/>
</dbReference>
<comment type="function">
    <text evidence="13">Involved in beta-(1--&gt;2)glucan export. Transmembrane domains (TMD) form a pore in the inner membrane and the ATP-binding domain (NBD) is responsible for energy generation.</text>
</comment>
<keyword evidence="7 14" id="KW-0812">Transmembrane</keyword>
<dbReference type="RefSeq" id="WP_100175092.1">
    <property type="nucleotide sequence ID" value="NZ_LFJC01000003.1"/>
</dbReference>
<feature type="transmembrane region" description="Helical" evidence="14">
    <location>
        <begin position="243"/>
        <end position="267"/>
    </location>
</feature>
<keyword evidence="11 14" id="KW-1133">Transmembrane helix</keyword>
<keyword evidence="5" id="KW-0997">Cell inner membrane</keyword>
<dbReference type="CDD" id="cd18562">
    <property type="entry name" value="ABC_6TM_NdvA_beta-glucan_exporter_like"/>
    <property type="match status" value="1"/>
</dbReference>
<dbReference type="InterPro" id="IPR027417">
    <property type="entry name" value="P-loop_NTPase"/>
</dbReference>
<evidence type="ECO:0000256" key="5">
    <source>
        <dbReference type="ARBA" id="ARBA00022519"/>
    </source>
</evidence>
<dbReference type="PROSITE" id="PS50929">
    <property type="entry name" value="ABC_TM1F"/>
    <property type="match status" value="1"/>
</dbReference>
<comment type="subcellular location">
    <subcellularLocation>
        <location evidence="1">Cell membrane</location>
        <topology evidence="1">Multi-pass membrane protein</topology>
    </subcellularLocation>
</comment>
<evidence type="ECO:0000256" key="13">
    <source>
        <dbReference type="ARBA" id="ARBA00024722"/>
    </source>
</evidence>
<evidence type="ECO:0000256" key="14">
    <source>
        <dbReference type="SAM" id="Phobius"/>
    </source>
</evidence>
<dbReference type="InterPro" id="IPR036640">
    <property type="entry name" value="ABC1_TM_sf"/>
</dbReference>
<evidence type="ECO:0000256" key="8">
    <source>
        <dbReference type="ARBA" id="ARBA00022741"/>
    </source>
</evidence>
<evidence type="ECO:0000256" key="7">
    <source>
        <dbReference type="ARBA" id="ARBA00022692"/>
    </source>
</evidence>
<dbReference type="PROSITE" id="PS00211">
    <property type="entry name" value="ABC_TRANSPORTER_1"/>
    <property type="match status" value="1"/>
</dbReference>
<protein>
    <submittedName>
        <fullName evidence="17">Cyclic beta-1,2-glucan ABC transporter</fullName>
    </submittedName>
</protein>
<organism evidence="17 18">
    <name type="scientific">Bradyrhizobium nitroreducens</name>
    <dbReference type="NCBI Taxonomy" id="709803"/>
    <lineage>
        <taxon>Bacteria</taxon>
        <taxon>Pseudomonadati</taxon>
        <taxon>Pseudomonadota</taxon>
        <taxon>Alphaproteobacteria</taxon>
        <taxon>Hyphomicrobiales</taxon>
        <taxon>Nitrobacteraceae</taxon>
        <taxon>Bradyrhizobium</taxon>
    </lineage>
</organism>
<comment type="caution">
    <text evidence="17">The sequence shown here is derived from an EMBL/GenBank/DDBJ whole genome shotgun (WGS) entry which is preliminary data.</text>
</comment>
<dbReference type="Pfam" id="PF00005">
    <property type="entry name" value="ABC_tran"/>
    <property type="match status" value="1"/>
</dbReference>
<feature type="transmembrane region" description="Helical" evidence="14">
    <location>
        <begin position="161"/>
        <end position="182"/>
    </location>
</feature>
<dbReference type="InterPro" id="IPR003439">
    <property type="entry name" value="ABC_transporter-like_ATP-bd"/>
</dbReference>
<evidence type="ECO:0000259" key="16">
    <source>
        <dbReference type="PROSITE" id="PS50929"/>
    </source>
</evidence>
<dbReference type="InterPro" id="IPR039421">
    <property type="entry name" value="Type_1_exporter"/>
</dbReference>
<dbReference type="PANTHER" id="PTHR43394">
    <property type="entry name" value="ATP-DEPENDENT PERMEASE MDL1, MITOCHONDRIAL"/>
    <property type="match status" value="1"/>
</dbReference>
<comment type="similarity">
    <text evidence="2">Belongs to the ABC transporter superfamily.</text>
</comment>
<dbReference type="GO" id="GO:0015421">
    <property type="term" value="F:ABC-type oligopeptide transporter activity"/>
    <property type="evidence" value="ECO:0007669"/>
    <property type="project" value="TreeGrafter"/>
</dbReference>
<dbReference type="Pfam" id="PF00664">
    <property type="entry name" value="ABC_membrane"/>
    <property type="match status" value="1"/>
</dbReference>
<feature type="transmembrane region" description="Helical" evidence="14">
    <location>
        <begin position="60"/>
        <end position="83"/>
    </location>
</feature>
<keyword evidence="6" id="KW-0762">Sugar transport</keyword>
<name>A0A2M6U5L3_9BRAD</name>
<feature type="domain" description="ABC transmembrane type-1" evidence="16">
    <location>
        <begin position="22"/>
        <end position="306"/>
    </location>
</feature>
<dbReference type="PROSITE" id="PS50893">
    <property type="entry name" value="ABC_TRANSPORTER_2"/>
    <property type="match status" value="1"/>
</dbReference>
<evidence type="ECO:0000313" key="17">
    <source>
        <dbReference type="EMBL" id="PIS99864.1"/>
    </source>
</evidence>
<keyword evidence="12 14" id="KW-0472">Membrane</keyword>
<keyword evidence="8" id="KW-0547">Nucleotide-binding</keyword>
<dbReference type="NCBIfam" id="TIGR01192">
    <property type="entry name" value="chvA"/>
    <property type="match status" value="1"/>
</dbReference>
<sequence length="598" mass="65399">MSIFSLYTRVLELLGKEARLGWLLAFANLLLAASQFAEPVLFGRIVDVLSGKSVAGSTSAWPFLIAWVAFGLFTILCSALVALQADRLSHRQRQAVLTDYFEHILQLPLTFHSGTHSGRLMKVMLNGTDALWRLWLGFFREHFAAILSVVVLLPLSLYLNWRLAILLFVLCIVFTALTTFVVRKTFGMQMEVEEHYSELSARASDALGNVALVQSFVRVESEVKGLRSVADQLLEAQMPVLSWWALVTVITRASTTITVLAIFSLGIALHDQGLTSVGEIVMFVSFATMLIQKLEQVVGFINNVFMEAPRLREFFNVLDAVPAVHDRPDAIDAGRLSGLVEFNDVTFSYDGKRPAIEDLTFTALPGQTIALVGPTGAGKSTAIALLHRAFDPQSGFIKIDGMDVRGVTLTSLRRNIGVVFQEALLFNRSIAENLRVGKPDATEAEMRKAAERAQALEFIERSGGFETNAGERGRMLSGGERQRLSIARALLKDPPILILDEATSALDAVTEAKVNAALDEVMKGRTTFVIAHRLSTIRNATRILVFENGRVIEGGTFDELVAKGGHFAELARAQFMVQDSARASVTASEAAATAAKSP</sequence>
<evidence type="ECO:0000256" key="3">
    <source>
        <dbReference type="ARBA" id="ARBA00022448"/>
    </source>
</evidence>
<dbReference type="FunFam" id="3.40.50.300:FF:000221">
    <property type="entry name" value="Multidrug ABC transporter ATP-binding protein"/>
    <property type="match status" value="1"/>
</dbReference>
<dbReference type="EMBL" id="LFJC01000003">
    <property type="protein sequence ID" value="PIS99864.1"/>
    <property type="molecule type" value="Genomic_DNA"/>
</dbReference>
<dbReference type="NCBIfam" id="NF010178">
    <property type="entry name" value="PRK13657.1"/>
    <property type="match status" value="1"/>
</dbReference>
<dbReference type="PANTHER" id="PTHR43394:SF1">
    <property type="entry name" value="ATP-BINDING CASSETTE SUB-FAMILY B MEMBER 10, MITOCHONDRIAL"/>
    <property type="match status" value="1"/>
</dbReference>
<dbReference type="InterPro" id="IPR003593">
    <property type="entry name" value="AAA+_ATPase"/>
</dbReference>
<gene>
    <name evidence="17" type="ORF">TSA1_03160</name>
</gene>
<evidence type="ECO:0000259" key="15">
    <source>
        <dbReference type="PROSITE" id="PS50893"/>
    </source>
</evidence>
<dbReference type="SUPFAM" id="SSF90123">
    <property type="entry name" value="ABC transporter transmembrane region"/>
    <property type="match status" value="1"/>
</dbReference>
<evidence type="ECO:0000256" key="4">
    <source>
        <dbReference type="ARBA" id="ARBA00022475"/>
    </source>
</evidence>
<keyword evidence="4" id="KW-1003">Cell membrane</keyword>
<evidence type="ECO:0000256" key="2">
    <source>
        <dbReference type="ARBA" id="ARBA00005417"/>
    </source>
</evidence>
<reference evidence="17 18" key="1">
    <citation type="submission" date="2015-06" db="EMBL/GenBank/DDBJ databases">
        <title>Comparative genome analysis of nirS-carrying Bradyrhizobium sp. strains.</title>
        <authorList>
            <person name="Ishii S."/>
            <person name="Jang J."/>
            <person name="Nishizawa T."/>
            <person name="Senoo K."/>
        </authorList>
    </citation>
    <scope>NUCLEOTIDE SEQUENCE [LARGE SCALE GENOMIC DNA]</scope>
    <source>
        <strain evidence="17 18">TSA1</strain>
    </source>
</reference>
<dbReference type="SUPFAM" id="SSF52540">
    <property type="entry name" value="P-loop containing nucleoside triphosphate hydrolases"/>
    <property type="match status" value="1"/>
</dbReference>
<dbReference type="Gene3D" id="1.20.1560.10">
    <property type="entry name" value="ABC transporter type 1, transmembrane domain"/>
    <property type="match status" value="1"/>
</dbReference>
<dbReference type="GO" id="GO:0015441">
    <property type="term" value="F:ABC-type beta-glucan transporter activity"/>
    <property type="evidence" value="ECO:0007669"/>
    <property type="project" value="InterPro"/>
</dbReference>
<dbReference type="AlphaFoldDB" id="A0A2M6U5L3"/>
<proteinExistence type="inferred from homology"/>
<evidence type="ECO:0000256" key="12">
    <source>
        <dbReference type="ARBA" id="ARBA00023136"/>
    </source>
</evidence>
<dbReference type="InterPro" id="IPR017871">
    <property type="entry name" value="ABC_transporter-like_CS"/>
</dbReference>
<evidence type="ECO:0000256" key="11">
    <source>
        <dbReference type="ARBA" id="ARBA00022989"/>
    </source>
</evidence>
<keyword evidence="10" id="KW-1278">Translocase</keyword>
<dbReference type="Gene3D" id="3.40.50.300">
    <property type="entry name" value="P-loop containing nucleotide triphosphate hydrolases"/>
    <property type="match status" value="1"/>
</dbReference>
<evidence type="ECO:0000256" key="6">
    <source>
        <dbReference type="ARBA" id="ARBA00022597"/>
    </source>
</evidence>
<dbReference type="GO" id="GO:0005886">
    <property type="term" value="C:plasma membrane"/>
    <property type="evidence" value="ECO:0007669"/>
    <property type="project" value="UniProtKB-SubCell"/>
</dbReference>
<keyword evidence="9" id="KW-0067">ATP-binding</keyword>
<keyword evidence="18" id="KW-1185">Reference proteome</keyword>
<dbReference type="GO" id="GO:0016887">
    <property type="term" value="F:ATP hydrolysis activity"/>
    <property type="evidence" value="ECO:0007669"/>
    <property type="project" value="InterPro"/>
</dbReference>
<dbReference type="Proteomes" id="UP000228930">
    <property type="component" value="Unassembled WGS sequence"/>
</dbReference>
<evidence type="ECO:0000313" key="18">
    <source>
        <dbReference type="Proteomes" id="UP000228930"/>
    </source>
</evidence>
<evidence type="ECO:0000256" key="10">
    <source>
        <dbReference type="ARBA" id="ARBA00022967"/>
    </source>
</evidence>
<dbReference type="GO" id="GO:0005524">
    <property type="term" value="F:ATP binding"/>
    <property type="evidence" value="ECO:0007669"/>
    <property type="project" value="UniProtKB-KW"/>
</dbReference>
<keyword evidence="3" id="KW-0813">Transport</keyword>
<feature type="domain" description="ABC transporter" evidence="15">
    <location>
        <begin position="340"/>
        <end position="573"/>
    </location>
</feature>
<evidence type="ECO:0000256" key="9">
    <source>
        <dbReference type="ARBA" id="ARBA00022840"/>
    </source>
</evidence>
<accession>A0A2M6U5L3</accession>
<feature type="transmembrane region" description="Helical" evidence="14">
    <location>
        <begin position="130"/>
        <end position="155"/>
    </location>
</feature>